<dbReference type="AlphaFoldDB" id="A0A259TWI1"/>
<organism evidence="3 4">
    <name type="scientific">Rubricoccus marinus</name>
    <dbReference type="NCBI Taxonomy" id="716817"/>
    <lineage>
        <taxon>Bacteria</taxon>
        <taxon>Pseudomonadati</taxon>
        <taxon>Rhodothermota</taxon>
        <taxon>Rhodothermia</taxon>
        <taxon>Rhodothermales</taxon>
        <taxon>Rubricoccaceae</taxon>
        <taxon>Rubricoccus</taxon>
    </lineage>
</organism>
<comment type="function">
    <text evidence="2">Antitoxin component of a type II toxin-antitoxin (TA) system.</text>
</comment>
<evidence type="ECO:0000256" key="2">
    <source>
        <dbReference type="RuleBase" id="RU362080"/>
    </source>
</evidence>
<dbReference type="OrthoDB" id="1495127at2"/>
<dbReference type="InterPro" id="IPR006442">
    <property type="entry name" value="Antitoxin_Phd/YefM"/>
</dbReference>
<accession>A0A259TWI1</accession>
<evidence type="ECO:0000256" key="1">
    <source>
        <dbReference type="ARBA" id="ARBA00009981"/>
    </source>
</evidence>
<reference evidence="3 4" key="1">
    <citation type="submission" date="2016-11" db="EMBL/GenBank/DDBJ databases">
        <title>Study of marine rhodopsin-containing bacteria.</title>
        <authorList>
            <person name="Yoshizawa S."/>
            <person name="Kumagai Y."/>
            <person name="Kogure K."/>
        </authorList>
    </citation>
    <scope>NUCLEOTIDE SEQUENCE [LARGE SCALE GENOMIC DNA]</scope>
    <source>
        <strain evidence="3 4">SG-29</strain>
    </source>
</reference>
<gene>
    <name evidence="3" type="ORF">BSZ36_02665</name>
</gene>
<comment type="similarity">
    <text evidence="1 2">Belongs to the phD/YefM antitoxin family.</text>
</comment>
<dbReference type="NCBIfam" id="TIGR01552">
    <property type="entry name" value="phd_fam"/>
    <property type="match status" value="1"/>
</dbReference>
<dbReference type="Pfam" id="PF02604">
    <property type="entry name" value="PhdYeFM_antitox"/>
    <property type="match status" value="1"/>
</dbReference>
<dbReference type="RefSeq" id="WP_094545734.1">
    <property type="nucleotide sequence ID" value="NZ_MQWB01000001.1"/>
</dbReference>
<dbReference type="InParanoid" id="A0A259TWI1"/>
<evidence type="ECO:0000313" key="4">
    <source>
        <dbReference type="Proteomes" id="UP000216446"/>
    </source>
</evidence>
<dbReference type="Proteomes" id="UP000216446">
    <property type="component" value="Unassembled WGS sequence"/>
</dbReference>
<dbReference type="Gene3D" id="3.40.1620.10">
    <property type="entry name" value="YefM-like domain"/>
    <property type="match status" value="1"/>
</dbReference>
<dbReference type="InterPro" id="IPR036165">
    <property type="entry name" value="YefM-like_sf"/>
</dbReference>
<evidence type="ECO:0000313" key="3">
    <source>
        <dbReference type="EMBL" id="OZC01977.1"/>
    </source>
</evidence>
<keyword evidence="4" id="KW-1185">Reference proteome</keyword>
<dbReference type="EMBL" id="MQWB01000001">
    <property type="protein sequence ID" value="OZC01977.1"/>
    <property type="molecule type" value="Genomic_DNA"/>
</dbReference>
<proteinExistence type="inferred from homology"/>
<name>A0A259TWI1_9BACT</name>
<sequence>MYSTRGIEAIATVTELRSRTSALIDQAAGLETGIMIQKNNEPVAVLVGYSKYMELYELEKKTRAKAKKK</sequence>
<dbReference type="SUPFAM" id="SSF143120">
    <property type="entry name" value="YefM-like"/>
    <property type="match status" value="1"/>
</dbReference>
<comment type="caution">
    <text evidence="3">The sequence shown here is derived from an EMBL/GenBank/DDBJ whole genome shotgun (WGS) entry which is preliminary data.</text>
</comment>
<protein>
    <recommendedName>
        <fullName evidence="2">Antitoxin</fullName>
    </recommendedName>
</protein>